<feature type="transmembrane region" description="Helical" evidence="6">
    <location>
        <begin position="407"/>
        <end position="428"/>
    </location>
</feature>
<keyword evidence="8" id="KW-1185">Reference proteome</keyword>
<feature type="transmembrane region" description="Helical" evidence="6">
    <location>
        <begin position="314"/>
        <end position="338"/>
    </location>
</feature>
<dbReference type="FunFam" id="1.20.1250.20:FF:000196">
    <property type="entry name" value="MFS toxin efflux pump (AflT)"/>
    <property type="match status" value="1"/>
</dbReference>
<feature type="region of interest" description="Disordered" evidence="5">
    <location>
        <begin position="76"/>
        <end position="106"/>
    </location>
</feature>
<accession>A0A8H4VZH5</accession>
<evidence type="ECO:0000256" key="3">
    <source>
        <dbReference type="ARBA" id="ARBA00022989"/>
    </source>
</evidence>
<evidence type="ECO:0000313" key="7">
    <source>
        <dbReference type="EMBL" id="KAF4628166.1"/>
    </source>
</evidence>
<dbReference type="OrthoDB" id="10021397at2759"/>
<feature type="transmembrane region" description="Helical" evidence="6">
    <location>
        <begin position="440"/>
        <end position="459"/>
    </location>
</feature>
<feature type="transmembrane region" description="Helical" evidence="6">
    <location>
        <begin position="276"/>
        <end position="293"/>
    </location>
</feature>
<organism evidence="7 8">
    <name type="scientific">Cudoniella acicularis</name>
    <dbReference type="NCBI Taxonomy" id="354080"/>
    <lineage>
        <taxon>Eukaryota</taxon>
        <taxon>Fungi</taxon>
        <taxon>Dikarya</taxon>
        <taxon>Ascomycota</taxon>
        <taxon>Pezizomycotina</taxon>
        <taxon>Leotiomycetes</taxon>
        <taxon>Helotiales</taxon>
        <taxon>Tricladiaceae</taxon>
        <taxon>Cudoniella</taxon>
    </lineage>
</organism>
<name>A0A8H4VZH5_9HELO</name>
<evidence type="ECO:0000256" key="1">
    <source>
        <dbReference type="ARBA" id="ARBA00004141"/>
    </source>
</evidence>
<evidence type="ECO:0008006" key="9">
    <source>
        <dbReference type="Google" id="ProtNLM"/>
    </source>
</evidence>
<reference evidence="7 8" key="1">
    <citation type="submission" date="2020-03" db="EMBL/GenBank/DDBJ databases">
        <title>Draft Genome Sequence of Cudoniella acicularis.</title>
        <authorList>
            <person name="Buettner E."/>
            <person name="Kellner H."/>
        </authorList>
    </citation>
    <scope>NUCLEOTIDE SEQUENCE [LARGE SCALE GENOMIC DNA]</scope>
    <source>
        <strain evidence="7 8">DSM 108380</strain>
    </source>
</reference>
<feature type="transmembrane region" description="Helical" evidence="6">
    <location>
        <begin position="204"/>
        <end position="223"/>
    </location>
</feature>
<evidence type="ECO:0000313" key="8">
    <source>
        <dbReference type="Proteomes" id="UP000566819"/>
    </source>
</evidence>
<evidence type="ECO:0000256" key="2">
    <source>
        <dbReference type="ARBA" id="ARBA00022692"/>
    </source>
</evidence>
<feature type="transmembrane region" description="Helical" evidence="6">
    <location>
        <begin position="519"/>
        <end position="539"/>
    </location>
</feature>
<dbReference type="SUPFAM" id="SSF103473">
    <property type="entry name" value="MFS general substrate transporter"/>
    <property type="match status" value="1"/>
</dbReference>
<feature type="transmembrane region" description="Helical" evidence="6">
    <location>
        <begin position="113"/>
        <end position="132"/>
    </location>
</feature>
<evidence type="ECO:0000256" key="6">
    <source>
        <dbReference type="SAM" id="Phobius"/>
    </source>
</evidence>
<protein>
    <recommendedName>
        <fullName evidence="9">Major facilitator superfamily (MFS) profile domain-containing protein</fullName>
    </recommendedName>
</protein>
<feature type="transmembrane region" description="Helical" evidence="6">
    <location>
        <begin position="350"/>
        <end position="373"/>
    </location>
</feature>
<dbReference type="Gene3D" id="1.20.1250.20">
    <property type="entry name" value="MFS general substrate transporter like domains"/>
    <property type="match status" value="1"/>
</dbReference>
<gene>
    <name evidence="7" type="ORF">G7Y89_g9991</name>
</gene>
<keyword evidence="2 6" id="KW-0812">Transmembrane</keyword>
<dbReference type="GO" id="GO:0005886">
    <property type="term" value="C:plasma membrane"/>
    <property type="evidence" value="ECO:0007669"/>
    <property type="project" value="TreeGrafter"/>
</dbReference>
<feature type="transmembrane region" description="Helical" evidence="6">
    <location>
        <begin position="174"/>
        <end position="198"/>
    </location>
</feature>
<dbReference type="AlphaFoldDB" id="A0A8H4VZH5"/>
<comment type="subcellular location">
    <subcellularLocation>
        <location evidence="1">Membrane</location>
        <topology evidence="1">Multi-pass membrane protein</topology>
    </subcellularLocation>
</comment>
<dbReference type="PANTHER" id="PTHR23501:SF198">
    <property type="entry name" value="AZOLE RESISTANCE PROTEIN 1-RELATED"/>
    <property type="match status" value="1"/>
</dbReference>
<evidence type="ECO:0000256" key="4">
    <source>
        <dbReference type="ARBA" id="ARBA00023136"/>
    </source>
</evidence>
<dbReference type="Proteomes" id="UP000566819">
    <property type="component" value="Unassembled WGS sequence"/>
</dbReference>
<dbReference type="GO" id="GO:0022857">
    <property type="term" value="F:transmembrane transporter activity"/>
    <property type="evidence" value="ECO:0007669"/>
    <property type="project" value="TreeGrafter"/>
</dbReference>
<sequence length="549" mass="58319">MARQGRLKTKDRVPAANESKRTPITASQDPDPENGEMEITKIDNELNLNPEEPSATMSLGEIEEEAMCITEMDNELDHKEPSTTTSLGEPYELTREKPGGEQINNESPKYPQGLKLATIIAALCLAVFLVALDQTIISTAIPKITDRFHSVDDIGCSLVCAIAPSSNALIVGRAIAGAGVGGLFTGSIVIVVYCSIGFPGDGVSISSNLPIGAFSIIVIAFILDIHRDDNPDHLSVRQRIMKLDLIGASILIPAIICLLLPLQWGGSTYPWNSSRIVGLFVGAGCLTIVFVYSQIKLGDKGTLPPYLFQNRNTLCAFIFAGFFGAGFFSLTFYLAVYFQSVKGSTALHAGIQMLPLLISCTVSSTGTGALISATGYYTPLMLFCMALFSIGAGLLTTLSITSSFGRIFGYQVLAGLGVGVGFEGGIIVVQTVLPLKRVPVAISCVSFFMTLGGSLFIPISQTLFQNGLLKGIEINAPQLDAHVFLQSGATEIRSLLASMNQQGALDVVLQAYVDGLKGTFWVTAACAIAALVAACGLEWKSVKKGHGKE</sequence>
<feature type="transmembrane region" description="Helical" evidence="6">
    <location>
        <begin position="243"/>
        <end position="264"/>
    </location>
</feature>
<proteinExistence type="predicted"/>
<feature type="transmembrane region" description="Helical" evidence="6">
    <location>
        <begin position="380"/>
        <end position="401"/>
    </location>
</feature>
<dbReference type="EMBL" id="JAAMPI010000851">
    <property type="protein sequence ID" value="KAF4628166.1"/>
    <property type="molecule type" value="Genomic_DNA"/>
</dbReference>
<evidence type="ECO:0000256" key="5">
    <source>
        <dbReference type="SAM" id="MobiDB-lite"/>
    </source>
</evidence>
<dbReference type="InterPro" id="IPR036259">
    <property type="entry name" value="MFS_trans_sf"/>
</dbReference>
<feature type="region of interest" description="Disordered" evidence="5">
    <location>
        <begin position="1"/>
        <end position="53"/>
    </location>
</feature>
<feature type="compositionally biased region" description="Basic and acidic residues" evidence="5">
    <location>
        <begin position="8"/>
        <end position="21"/>
    </location>
</feature>
<comment type="caution">
    <text evidence="7">The sequence shown here is derived from an EMBL/GenBank/DDBJ whole genome shotgun (WGS) entry which is preliminary data.</text>
</comment>
<keyword evidence="3 6" id="KW-1133">Transmembrane helix</keyword>
<keyword evidence="4 6" id="KW-0472">Membrane</keyword>
<dbReference type="PANTHER" id="PTHR23501">
    <property type="entry name" value="MAJOR FACILITATOR SUPERFAMILY"/>
    <property type="match status" value="1"/>
</dbReference>